<proteinExistence type="predicted"/>
<dbReference type="Gene3D" id="3.40.960.10">
    <property type="entry name" value="VSR Endonuclease"/>
    <property type="match status" value="1"/>
</dbReference>
<dbReference type="InterPro" id="IPR007569">
    <property type="entry name" value="DUF559"/>
</dbReference>
<dbReference type="AlphaFoldDB" id="A0A7I9V5Z1"/>
<dbReference type="InterPro" id="IPR011335">
    <property type="entry name" value="Restrct_endonuc-II-like"/>
</dbReference>
<evidence type="ECO:0000259" key="1">
    <source>
        <dbReference type="Pfam" id="PF04480"/>
    </source>
</evidence>
<dbReference type="Pfam" id="PF04480">
    <property type="entry name" value="DUF559"/>
    <property type="match status" value="1"/>
</dbReference>
<dbReference type="OrthoDB" id="4701311at2"/>
<evidence type="ECO:0000313" key="2">
    <source>
        <dbReference type="EMBL" id="GEE00461.1"/>
    </source>
</evidence>
<name>A0A7I9V5Z1_9ACTN</name>
<keyword evidence="3" id="KW-1185">Reference proteome</keyword>
<organism evidence="2 3">
    <name type="scientific">Gordonia spumicola</name>
    <dbReference type="NCBI Taxonomy" id="589161"/>
    <lineage>
        <taxon>Bacteria</taxon>
        <taxon>Bacillati</taxon>
        <taxon>Actinomycetota</taxon>
        <taxon>Actinomycetes</taxon>
        <taxon>Mycobacteriales</taxon>
        <taxon>Gordoniaceae</taxon>
        <taxon>Gordonia</taxon>
    </lineage>
</organism>
<dbReference type="SUPFAM" id="SSF52980">
    <property type="entry name" value="Restriction endonuclease-like"/>
    <property type="match status" value="1"/>
</dbReference>
<feature type="domain" description="DUF559" evidence="1">
    <location>
        <begin position="184"/>
        <end position="263"/>
    </location>
</feature>
<sequence length="285" mass="32357">MERIPSGVYSTRQLIDAYGRKRFNELIATGNARQLRRGWYLIGSPPGDIVDAVRRGGVLSCVSALRRLGVWVPGEKNHLHVRGNNWAVRNLRGPFCKRFGRPEPEYAVMDDVETALQYAARCLNDTDFIVVCDSILNKRLMTLEQMQYQFRNAPKRTLALLDRCDERADSGPETVIRLFLTSLNVKFDLQVTIDGVGCVDILIGDWLIIELDGWEFHGDKEHFESDRRRDVDAHALGFTPLRFTYKQTMHTTDVTTAKIHEAIRAGVHLRPSHPVQSSPLTRGTA</sequence>
<accession>A0A7I9V5Z1</accession>
<reference evidence="3" key="1">
    <citation type="submission" date="2019-06" db="EMBL/GenBank/DDBJ databases">
        <title>Gordonia isolated from sludge of a wastewater treatment plant.</title>
        <authorList>
            <person name="Tamura T."/>
            <person name="Aoyama K."/>
            <person name="Kang Y."/>
            <person name="Saito S."/>
            <person name="Akiyama N."/>
            <person name="Yazawa K."/>
            <person name="Gonoi T."/>
            <person name="Mikami Y."/>
        </authorList>
    </citation>
    <scope>NUCLEOTIDE SEQUENCE [LARGE SCALE GENOMIC DNA]</scope>
    <source>
        <strain evidence="3">NBRC 107696</strain>
    </source>
</reference>
<dbReference type="Proteomes" id="UP000444960">
    <property type="component" value="Unassembled WGS sequence"/>
</dbReference>
<comment type="caution">
    <text evidence="2">The sequence shown here is derived from an EMBL/GenBank/DDBJ whole genome shotgun (WGS) entry which is preliminary data.</text>
</comment>
<protein>
    <recommendedName>
        <fullName evidence="1">DUF559 domain-containing protein</fullName>
    </recommendedName>
</protein>
<dbReference type="EMBL" id="BJOV01000002">
    <property type="protein sequence ID" value="GEE00461.1"/>
    <property type="molecule type" value="Genomic_DNA"/>
</dbReference>
<gene>
    <name evidence="2" type="ORF">nbrc107696_09070</name>
</gene>
<evidence type="ECO:0000313" key="3">
    <source>
        <dbReference type="Proteomes" id="UP000444960"/>
    </source>
</evidence>